<evidence type="ECO:0000313" key="9">
    <source>
        <dbReference type="EMBL" id="KAF9687150.1"/>
    </source>
</evidence>
<keyword evidence="4" id="KW-0677">Repeat</keyword>
<dbReference type="SUPFAM" id="SSF57196">
    <property type="entry name" value="EGF/Laminin"/>
    <property type="match status" value="1"/>
</dbReference>
<dbReference type="GO" id="GO:0005509">
    <property type="term" value="F:calcium ion binding"/>
    <property type="evidence" value="ECO:0007669"/>
    <property type="project" value="InterPro"/>
</dbReference>
<evidence type="ECO:0000256" key="2">
    <source>
        <dbReference type="ARBA" id="ARBA00022536"/>
    </source>
</evidence>
<dbReference type="PANTHER" id="PTHR33491">
    <property type="entry name" value="OSJNBA0016N04.9 PROTEIN"/>
    <property type="match status" value="1"/>
</dbReference>
<evidence type="ECO:0000259" key="8">
    <source>
        <dbReference type="PROSITE" id="PS50026"/>
    </source>
</evidence>
<proteinExistence type="predicted"/>
<dbReference type="InterPro" id="IPR049883">
    <property type="entry name" value="NOTCH1_EGF-like"/>
</dbReference>
<keyword evidence="5 6" id="KW-1015">Disulfide bond</keyword>
<keyword evidence="2 6" id="KW-0245">EGF-like domain</keyword>
<dbReference type="FunFam" id="2.10.25.10:FF:000628">
    <property type="entry name" value="Wall-associated receptor kinase 2"/>
    <property type="match status" value="1"/>
</dbReference>
<evidence type="ECO:0000256" key="7">
    <source>
        <dbReference type="SAM" id="SignalP"/>
    </source>
</evidence>
<feature type="domain" description="EGF-like" evidence="8">
    <location>
        <begin position="290"/>
        <end position="333"/>
    </location>
</feature>
<evidence type="ECO:0000256" key="4">
    <source>
        <dbReference type="ARBA" id="ARBA00022737"/>
    </source>
</evidence>
<dbReference type="Gene3D" id="2.90.20.10">
    <property type="entry name" value="Plasmodium vivax P25 domain"/>
    <property type="match status" value="1"/>
</dbReference>
<dbReference type="PROSITE" id="PS50026">
    <property type="entry name" value="EGF_3"/>
    <property type="match status" value="2"/>
</dbReference>
<dbReference type="Proteomes" id="UP000657918">
    <property type="component" value="Unassembled WGS sequence"/>
</dbReference>
<dbReference type="InterPro" id="IPR018097">
    <property type="entry name" value="EGF_Ca-bd_CS"/>
</dbReference>
<organism evidence="9 10">
    <name type="scientific">Salix dunnii</name>
    <dbReference type="NCBI Taxonomy" id="1413687"/>
    <lineage>
        <taxon>Eukaryota</taxon>
        <taxon>Viridiplantae</taxon>
        <taxon>Streptophyta</taxon>
        <taxon>Embryophyta</taxon>
        <taxon>Tracheophyta</taxon>
        <taxon>Spermatophyta</taxon>
        <taxon>Magnoliopsida</taxon>
        <taxon>eudicotyledons</taxon>
        <taxon>Gunneridae</taxon>
        <taxon>Pentapetalae</taxon>
        <taxon>rosids</taxon>
        <taxon>fabids</taxon>
        <taxon>Malpighiales</taxon>
        <taxon>Salicaceae</taxon>
        <taxon>Saliceae</taxon>
        <taxon>Salix</taxon>
    </lineage>
</organism>
<dbReference type="PROSITE" id="PS01187">
    <property type="entry name" value="EGF_CA"/>
    <property type="match status" value="1"/>
</dbReference>
<dbReference type="OrthoDB" id="4062651at2759"/>
<dbReference type="Pfam" id="PF13947">
    <property type="entry name" value="GUB_WAK_bind"/>
    <property type="match status" value="1"/>
</dbReference>
<protein>
    <recommendedName>
        <fullName evidence="8">EGF-like domain-containing protein</fullName>
    </recommendedName>
</protein>
<keyword evidence="10" id="KW-1185">Reference proteome</keyword>
<dbReference type="EMBL" id="JADGMS010000002">
    <property type="protein sequence ID" value="KAF9687150.1"/>
    <property type="molecule type" value="Genomic_DNA"/>
</dbReference>
<dbReference type="InterPro" id="IPR001881">
    <property type="entry name" value="EGF-like_Ca-bd_dom"/>
</dbReference>
<dbReference type="GO" id="GO:0030247">
    <property type="term" value="F:polysaccharide binding"/>
    <property type="evidence" value="ECO:0007669"/>
    <property type="project" value="InterPro"/>
</dbReference>
<gene>
    <name evidence="9" type="ORF">SADUNF_Sadunf02G0063900</name>
</gene>
<dbReference type="PROSITE" id="PS00010">
    <property type="entry name" value="ASX_HYDROXYL"/>
    <property type="match status" value="1"/>
</dbReference>
<evidence type="ECO:0000256" key="5">
    <source>
        <dbReference type="ARBA" id="ARBA00023157"/>
    </source>
</evidence>
<evidence type="ECO:0000313" key="10">
    <source>
        <dbReference type="Proteomes" id="UP000657918"/>
    </source>
</evidence>
<reference evidence="9 10" key="1">
    <citation type="submission" date="2020-10" db="EMBL/GenBank/DDBJ databases">
        <title>Plant Genome Project.</title>
        <authorList>
            <person name="Zhang R.-G."/>
        </authorList>
    </citation>
    <scope>NUCLEOTIDE SEQUENCE [LARGE SCALE GENOMIC DNA]</scope>
    <source>
        <strain evidence="9">FAFU-HL-1</strain>
        <tissue evidence="9">Leaf</tissue>
    </source>
</reference>
<evidence type="ECO:0000256" key="6">
    <source>
        <dbReference type="PROSITE-ProRule" id="PRU00076"/>
    </source>
</evidence>
<evidence type="ECO:0000256" key="1">
    <source>
        <dbReference type="ARBA" id="ARBA00004167"/>
    </source>
</evidence>
<comment type="subcellular location">
    <subcellularLocation>
        <location evidence="1">Membrane</location>
        <topology evidence="1">Single-pass membrane protein</topology>
    </subcellularLocation>
</comment>
<feature type="disulfide bond" evidence="6">
    <location>
        <begin position="452"/>
        <end position="469"/>
    </location>
</feature>
<name>A0A835TFS0_9ROSI</name>
<feature type="chain" id="PRO_5033022098" description="EGF-like domain-containing protein" evidence="7">
    <location>
        <begin position="22"/>
        <end position="641"/>
    </location>
</feature>
<dbReference type="GO" id="GO:0016020">
    <property type="term" value="C:membrane"/>
    <property type="evidence" value="ECO:0007669"/>
    <property type="project" value="UniProtKB-SubCell"/>
</dbReference>
<dbReference type="InterPro" id="IPR000152">
    <property type="entry name" value="EGF-type_Asp/Asn_hydroxyl_site"/>
</dbReference>
<keyword evidence="3 7" id="KW-0732">Signal</keyword>
<dbReference type="Gene3D" id="2.10.25.10">
    <property type="entry name" value="Laminin"/>
    <property type="match status" value="1"/>
</dbReference>
<comment type="caution">
    <text evidence="9">The sequence shown here is derived from an EMBL/GenBank/DDBJ whole genome shotgun (WGS) entry which is preliminary data.</text>
</comment>
<dbReference type="Pfam" id="PF07645">
    <property type="entry name" value="EGF_CA"/>
    <property type="match status" value="1"/>
</dbReference>
<dbReference type="InterPro" id="IPR000742">
    <property type="entry name" value="EGF"/>
</dbReference>
<evidence type="ECO:0000256" key="3">
    <source>
        <dbReference type="ARBA" id="ARBA00022729"/>
    </source>
</evidence>
<dbReference type="SMART" id="SM00181">
    <property type="entry name" value="EGF"/>
    <property type="match status" value="3"/>
</dbReference>
<dbReference type="CDD" id="cd00054">
    <property type="entry name" value="EGF_CA"/>
    <property type="match status" value="1"/>
</dbReference>
<dbReference type="InterPro" id="IPR025287">
    <property type="entry name" value="WAK_GUB"/>
</dbReference>
<dbReference type="FunFam" id="2.10.25.10:FF:000038">
    <property type="entry name" value="Fibrillin 2"/>
    <property type="match status" value="1"/>
</dbReference>
<accession>A0A835TFS0</accession>
<dbReference type="SMART" id="SM00179">
    <property type="entry name" value="EGF_CA"/>
    <property type="match status" value="1"/>
</dbReference>
<feature type="signal peptide" evidence="7">
    <location>
        <begin position="1"/>
        <end position="21"/>
    </location>
</feature>
<feature type="domain" description="EGF-like" evidence="8">
    <location>
        <begin position="436"/>
        <end position="478"/>
    </location>
</feature>
<sequence length="641" mass="70497">MDRKENLVLLAAASLWMVISAETSQATQLPGCQDKCGAVSIPYPFGTSKGCYFDEYFQITCNTTFTPPIPYLWSSNLEVLSISLDGYMRILTYVGTDCYSKSGASESYTTSYALLQAFPFSNTRNKFFGIGCDTIAYIDGVDIRGQIYSTGCLSLCSDIGSVTNGSCNGIGCCQIPIPENLLNYNASADSFKNHTNIWESNPCGFAFLAEEESFNFTIANFTNIKTTTLLPSSIDWAIGNQTCKEAKKNLTGYACKANSDCYDSSNAPGYLCNCSAGYIGNPYLPDGCQDVDECKDSNLNKCLKKCHNTIGDYKCSCPKGYHGDGRKDGEGCSADQLLVVKIVVVGNQVPGIKFSVRCSYRAEEDDLAFSDIILKPTLVHLGWIHSLGIATCAKFAIKAMFYAFIIEEKKFNFSRSSLRDLKNVTKLLVVVDWSIGKNSCAEVKKSSMYNACQGNSTCYDPDNGIGYLCRCLDGYRGNPYLPNGCLDIDECTDATINHNMRQVKEVVNIAKKCIRIKGEERPSMKEVAMELEGLRTSAKHPWTNDKSNVEKIEYLLGKSMKTVRFEEMAGSNLKQHNVSIHYLLRICHFLLGFGLLFFPASAKGMAEQGRKGREGSAVVTGQRKAVVAMGLVQLGEEEGRL</sequence>
<comment type="caution">
    <text evidence="6">Lacks conserved residue(s) required for the propagation of feature annotation.</text>
</comment>
<dbReference type="AlphaFoldDB" id="A0A835TFS0"/>